<dbReference type="NCBIfam" id="TIGR01593">
    <property type="entry name" value="holin_tox_secr"/>
    <property type="match status" value="1"/>
</dbReference>
<evidence type="ECO:0000256" key="3">
    <source>
        <dbReference type="ARBA" id="ARBA00022989"/>
    </source>
</evidence>
<dbReference type="Pfam" id="PF05105">
    <property type="entry name" value="Phage_holin_4_1"/>
    <property type="match status" value="1"/>
</dbReference>
<dbReference type="GO" id="GO:0016020">
    <property type="term" value="C:membrane"/>
    <property type="evidence" value="ECO:0007669"/>
    <property type="project" value="UniProtKB-SubCell"/>
</dbReference>
<gene>
    <name evidence="7" type="ORF">BTE48_16210</name>
</gene>
<protein>
    <recommendedName>
        <fullName evidence="9">Holin</fullName>
    </recommendedName>
</protein>
<dbReference type="InterPro" id="IPR006480">
    <property type="entry name" value="Phage_holin_4_1"/>
</dbReference>
<comment type="subcellular location">
    <subcellularLocation>
        <location evidence="1">Membrane</location>
        <topology evidence="1">Multi-pass membrane protein</topology>
    </subcellularLocation>
</comment>
<name>A0A1V4T299_9GAMM</name>
<keyword evidence="2 6" id="KW-0812">Transmembrane</keyword>
<feature type="transmembrane region" description="Helical" evidence="6">
    <location>
        <begin position="75"/>
        <end position="100"/>
    </location>
</feature>
<keyword evidence="4 6" id="KW-0472">Membrane</keyword>
<evidence type="ECO:0000256" key="4">
    <source>
        <dbReference type="ARBA" id="ARBA00023136"/>
    </source>
</evidence>
<evidence type="ECO:0000256" key="1">
    <source>
        <dbReference type="ARBA" id="ARBA00004141"/>
    </source>
</evidence>
<dbReference type="Proteomes" id="UP000191418">
    <property type="component" value="Unassembled WGS sequence"/>
</dbReference>
<keyword evidence="8" id="KW-1185">Reference proteome</keyword>
<evidence type="ECO:0000313" key="8">
    <source>
        <dbReference type="Proteomes" id="UP000191418"/>
    </source>
</evidence>
<dbReference type="AlphaFoldDB" id="A0A1V4T299"/>
<evidence type="ECO:0000256" key="5">
    <source>
        <dbReference type="SAM" id="Coils"/>
    </source>
</evidence>
<evidence type="ECO:0000313" key="7">
    <source>
        <dbReference type="EMBL" id="OPX54060.1"/>
    </source>
</evidence>
<sequence length="172" mass="19717">MFIEKFSTLVSNNYFIVFMVLVLFDYITGVAKVTIWKVTDSDASIKGIIKHTIVLISVALIWVGCHAFNADYLAFTINIMYCLNYALSILENFGVMGIYVPKFLQNKIQAEINRYEQQLENTLDNKDLRNKKARTDVNINIASNEEQENIGIVSNEEQNYIDIASNEEQDNK</sequence>
<feature type="transmembrane region" description="Helical" evidence="6">
    <location>
        <begin position="14"/>
        <end position="36"/>
    </location>
</feature>
<evidence type="ECO:0000256" key="2">
    <source>
        <dbReference type="ARBA" id="ARBA00022692"/>
    </source>
</evidence>
<keyword evidence="5" id="KW-0175">Coiled coil</keyword>
<organism evidence="7 8">
    <name type="scientific">Oceanospirillum multiglobuliferum</name>
    <dbReference type="NCBI Taxonomy" id="64969"/>
    <lineage>
        <taxon>Bacteria</taxon>
        <taxon>Pseudomonadati</taxon>
        <taxon>Pseudomonadota</taxon>
        <taxon>Gammaproteobacteria</taxon>
        <taxon>Oceanospirillales</taxon>
        <taxon>Oceanospirillaceae</taxon>
        <taxon>Oceanospirillum</taxon>
    </lineage>
</organism>
<keyword evidence="3 6" id="KW-1133">Transmembrane helix</keyword>
<proteinExistence type="predicted"/>
<feature type="coiled-coil region" evidence="5">
    <location>
        <begin position="105"/>
        <end position="145"/>
    </location>
</feature>
<dbReference type="EMBL" id="MTSM01000069">
    <property type="protein sequence ID" value="OPX54060.1"/>
    <property type="molecule type" value="Genomic_DNA"/>
</dbReference>
<evidence type="ECO:0000256" key="6">
    <source>
        <dbReference type="SAM" id="Phobius"/>
    </source>
</evidence>
<evidence type="ECO:0008006" key="9">
    <source>
        <dbReference type="Google" id="ProtNLM"/>
    </source>
</evidence>
<comment type="caution">
    <text evidence="7">The sequence shown here is derived from an EMBL/GenBank/DDBJ whole genome shotgun (WGS) entry which is preliminary data.</text>
</comment>
<reference evidence="7 8" key="1">
    <citation type="submission" date="2017-01" db="EMBL/GenBank/DDBJ databases">
        <title>Genome Sequencing of a Marine Spirillum, Oceanospirillum multiglobuliferum ATCC 33336, from Japan.</title>
        <authorList>
            <person name="Carney J.G."/>
            <person name="Trachtenberg A.M."/>
            <person name="Rheaume B.A."/>
            <person name="Linnane J.D."/>
            <person name="Pitts N.L."/>
            <person name="Mykles D.L."/>
            <person name="Maclea K.S."/>
        </authorList>
    </citation>
    <scope>NUCLEOTIDE SEQUENCE [LARGE SCALE GENOMIC DNA]</scope>
    <source>
        <strain evidence="7 8">ATCC 33336</strain>
    </source>
</reference>
<accession>A0A1V4T299</accession>
<feature type="transmembrane region" description="Helical" evidence="6">
    <location>
        <begin position="48"/>
        <end position="69"/>
    </location>
</feature>